<name>A0A364NED8_STELY</name>
<reference evidence="2" key="1">
    <citation type="submission" date="2018-05" db="EMBL/GenBank/DDBJ databases">
        <title>Draft genome sequence of Stemphylium lycopersici strain CIDEFI 213.</title>
        <authorList>
            <person name="Medina R."/>
            <person name="Franco M.E.E."/>
            <person name="Lucentini C.G."/>
            <person name="Saparrat M.C.N."/>
            <person name="Balatti P.A."/>
        </authorList>
    </citation>
    <scope>NUCLEOTIDE SEQUENCE [LARGE SCALE GENOMIC DNA]</scope>
    <source>
        <strain evidence="2">CIDEFI 213</strain>
    </source>
</reference>
<proteinExistence type="predicted"/>
<dbReference type="Proteomes" id="UP000249619">
    <property type="component" value="Unassembled WGS sequence"/>
</dbReference>
<evidence type="ECO:0000313" key="2">
    <source>
        <dbReference type="Proteomes" id="UP000249619"/>
    </source>
</evidence>
<comment type="caution">
    <text evidence="1">The sequence shown here is derived from an EMBL/GenBank/DDBJ whole genome shotgun (WGS) entry which is preliminary data.</text>
</comment>
<accession>A0A364NED8</accession>
<dbReference type="AlphaFoldDB" id="A0A364NED8"/>
<organism evidence="1 2">
    <name type="scientific">Stemphylium lycopersici</name>
    <name type="common">Tomato gray leaf spot disease fungus</name>
    <name type="synonym">Thyrospora lycopersici</name>
    <dbReference type="NCBI Taxonomy" id="183478"/>
    <lineage>
        <taxon>Eukaryota</taxon>
        <taxon>Fungi</taxon>
        <taxon>Dikarya</taxon>
        <taxon>Ascomycota</taxon>
        <taxon>Pezizomycotina</taxon>
        <taxon>Dothideomycetes</taxon>
        <taxon>Pleosporomycetidae</taxon>
        <taxon>Pleosporales</taxon>
        <taxon>Pleosporineae</taxon>
        <taxon>Pleosporaceae</taxon>
        <taxon>Stemphylium</taxon>
    </lineage>
</organism>
<gene>
    <name evidence="1" type="ORF">DDE83_001102</name>
</gene>
<evidence type="ECO:0000313" key="1">
    <source>
        <dbReference type="EMBL" id="RAR15461.1"/>
    </source>
</evidence>
<sequence length="280" mass="31405">MVPKKLQLPKRIENYQYNNNANIQDLADGTFKTTGNVTYALASHTFRDLKVFLVDSDSYKSGVIVPKKIDQKIAEKLDGVKSASTLFTFDIWKNVAFIPCFDRIISLADVLTLRDFKPLEQRHVTILVNDIIEGISSLHENRLQRGSFSEQDILLVCRGDQISFQIERQVLGSAEISRVREKVGAEYEKQKAKYEEKAKHEDNPSWSKDIFRKELAVYFPTAEAVVTAVGGAYSQEKIPRAQHTTATTAKAIARVKQDAWPDIAPSTAACEALVWAGNSP</sequence>
<protein>
    <submittedName>
        <fullName evidence="1">Uncharacterized protein</fullName>
    </submittedName>
</protein>
<dbReference type="EMBL" id="QGDH01000011">
    <property type="protein sequence ID" value="RAR15461.1"/>
    <property type="molecule type" value="Genomic_DNA"/>
</dbReference>
<keyword evidence="2" id="KW-1185">Reference proteome</keyword>